<dbReference type="PANTHER" id="PTHR10039:SF16">
    <property type="entry name" value="GPI INOSITOL-DEACYLASE"/>
    <property type="match status" value="1"/>
</dbReference>
<accession>A0A8H7A560</accession>
<keyword evidence="1" id="KW-0677">Repeat</keyword>
<evidence type="ECO:0000259" key="4">
    <source>
        <dbReference type="Pfam" id="PF24809"/>
    </source>
</evidence>
<dbReference type="InterPro" id="IPR056884">
    <property type="entry name" value="NPHP3-like_N"/>
</dbReference>
<protein>
    <recommendedName>
        <fullName evidence="8">NACHT domain-containing protein</fullName>
    </recommendedName>
</protein>
<dbReference type="SUPFAM" id="SSF52540">
    <property type="entry name" value="P-loop containing nucleoside triphosphate hydrolases"/>
    <property type="match status" value="1"/>
</dbReference>
<comment type="caution">
    <text evidence="6">The sequence shown here is derived from an EMBL/GenBank/DDBJ whole genome shotgun (WGS) entry which is preliminary data.</text>
</comment>
<reference evidence="6" key="1">
    <citation type="submission" date="2020-02" db="EMBL/GenBank/DDBJ databases">
        <authorList>
            <person name="Palmer J.M."/>
        </authorList>
    </citation>
    <scope>NUCLEOTIDE SEQUENCE</scope>
    <source>
        <strain evidence="6">EPUS1.4</strain>
        <tissue evidence="6">Thallus</tissue>
    </source>
</reference>
<sequence>MSGSGTTLPKVSWRQRFRQRLSSKQSPSLLAASNSPTPPISVSTPNASSTATVPAASNAGPVPGSSTNNPTSVPPSPPSTFVTAQLLQNALHRLKDEERTTIEKYIPPASIDIQSALQGAINATNNKRQARLDNRWSCTLNGRNVILREKAEKVVHWLDRFKSIGDVVANADPIHIGLPWAGIRLLLEAAVAESNQMAALLIGCETTLYMASRLQVYIEFWHHLLMEATRNNLEEALAMMYAHVLHFLARAILVYESSVIRRAFSALWKTDDVVEFEKKGCNLAIKVEIDASNCDRAVNAQQQEIVSQLQQNMQKVLAELQQHHQLQASLDHLHLKIDLGKIPYAKGAVFNSSDNAHTLCHPGTRTDLLAQVQQWAQLLDGKSIFWLYGGAGTGKSTVSWTFSQWLTDQRGMGGVELGASFFFKRGEGDRGSGNRFFPTIIRQLTKKIVGLDALVANIIDSDPFIFDKAIAEQFRRLVLQPLQDSSINGANLCTLIVVVDALDECENEKNIRLILELWSQLLQITKINLRLFLTSRYEPSIWPVFQNMSVDIFRDIDLVDAVPLSTIRHDLSIYLNDSLASIRKDYNDRLQGIVLHSDWADSEKTRQLVEMAVPLFIVAATVCRYIGDLRFDPGERLQKILRNRTVGHMSQMELTYRPVLEHLTDQTEDNESQEELCRDFHTVVGSIVVLAEPLSKSGLATLLRMSLQSISQQLAPLHSVLRIPADQNTPIRTLHLSFAEFLLMLTSLASLC</sequence>
<proteinExistence type="predicted"/>
<keyword evidence="2" id="KW-0175">Coiled coil</keyword>
<dbReference type="InterPro" id="IPR056125">
    <property type="entry name" value="DUF7708"/>
</dbReference>
<evidence type="ECO:0000256" key="3">
    <source>
        <dbReference type="SAM" id="MobiDB-lite"/>
    </source>
</evidence>
<evidence type="ECO:0000256" key="1">
    <source>
        <dbReference type="ARBA" id="ARBA00022737"/>
    </source>
</evidence>
<dbReference type="Pfam" id="PF24883">
    <property type="entry name" value="NPHP3_N"/>
    <property type="match status" value="1"/>
</dbReference>
<dbReference type="EMBL" id="JAACFV010000214">
    <property type="protein sequence ID" value="KAF7502845.1"/>
    <property type="molecule type" value="Genomic_DNA"/>
</dbReference>
<dbReference type="InterPro" id="IPR027417">
    <property type="entry name" value="P-loop_NTPase"/>
</dbReference>
<feature type="coiled-coil region" evidence="2">
    <location>
        <begin position="299"/>
        <end position="326"/>
    </location>
</feature>
<feature type="region of interest" description="Disordered" evidence="3">
    <location>
        <begin position="1"/>
        <end position="81"/>
    </location>
</feature>
<evidence type="ECO:0000256" key="2">
    <source>
        <dbReference type="SAM" id="Coils"/>
    </source>
</evidence>
<dbReference type="Gene3D" id="3.40.50.300">
    <property type="entry name" value="P-loop containing nucleotide triphosphate hydrolases"/>
    <property type="match status" value="1"/>
</dbReference>
<gene>
    <name evidence="6" type="ORF">GJ744_005000</name>
</gene>
<keyword evidence="7" id="KW-1185">Reference proteome</keyword>
<feature type="domain" description="DUF7708" evidence="4">
    <location>
        <begin position="155"/>
        <end position="272"/>
    </location>
</feature>
<name>A0A8H7A560_9EURO</name>
<feature type="domain" description="Nephrocystin 3-like N-terminal" evidence="5">
    <location>
        <begin position="370"/>
        <end position="536"/>
    </location>
</feature>
<dbReference type="PANTHER" id="PTHR10039">
    <property type="entry name" value="AMELOGENIN"/>
    <property type="match status" value="1"/>
</dbReference>
<organism evidence="6 7">
    <name type="scientific">Endocarpon pusillum</name>
    <dbReference type="NCBI Taxonomy" id="364733"/>
    <lineage>
        <taxon>Eukaryota</taxon>
        <taxon>Fungi</taxon>
        <taxon>Dikarya</taxon>
        <taxon>Ascomycota</taxon>
        <taxon>Pezizomycotina</taxon>
        <taxon>Eurotiomycetes</taxon>
        <taxon>Chaetothyriomycetidae</taxon>
        <taxon>Verrucariales</taxon>
        <taxon>Verrucariaceae</taxon>
        <taxon>Endocarpon</taxon>
    </lineage>
</organism>
<feature type="compositionally biased region" description="Polar residues" evidence="3">
    <location>
        <begin position="22"/>
        <end position="52"/>
    </location>
</feature>
<evidence type="ECO:0000313" key="7">
    <source>
        <dbReference type="Proteomes" id="UP000606974"/>
    </source>
</evidence>
<dbReference type="OrthoDB" id="674604at2759"/>
<dbReference type="AlphaFoldDB" id="A0A8H7A560"/>
<dbReference type="Pfam" id="PF24809">
    <property type="entry name" value="DUF7708"/>
    <property type="match status" value="1"/>
</dbReference>
<evidence type="ECO:0008006" key="8">
    <source>
        <dbReference type="Google" id="ProtNLM"/>
    </source>
</evidence>
<evidence type="ECO:0000313" key="6">
    <source>
        <dbReference type="EMBL" id="KAF7502845.1"/>
    </source>
</evidence>
<dbReference type="Proteomes" id="UP000606974">
    <property type="component" value="Unassembled WGS sequence"/>
</dbReference>
<evidence type="ECO:0000259" key="5">
    <source>
        <dbReference type="Pfam" id="PF24883"/>
    </source>
</evidence>